<dbReference type="EMBL" id="WIXP02000005">
    <property type="protein sequence ID" value="KAF6210218.1"/>
    <property type="molecule type" value="Genomic_DNA"/>
</dbReference>
<name>A0A8S9XPQ6_APOLU</name>
<dbReference type="AlphaFoldDB" id="A0A8S9XPQ6"/>
<protein>
    <submittedName>
        <fullName evidence="2">Uncharacterized protein</fullName>
    </submittedName>
</protein>
<feature type="region of interest" description="Disordered" evidence="1">
    <location>
        <begin position="166"/>
        <end position="197"/>
    </location>
</feature>
<sequence length="197" mass="22700">MRMADENTVSAGPNKGLEVGSPKENLEVSVQVGGLQEQKFLSNLHVKSRFFEDVRFQNWTAFLTYFFDPEKCPFPTRPVRVLKFSGEAKNLVFHKASYDGTFTSSALQKSSKKLLQPKRKKRVQTSEEVQLQNCYHGRLPIKAAKFRDLLHLSQFLERDEAKQFYRSLNQVEPPEDDEEDNDEFIDDPPIDVDPDGE</sequence>
<dbReference type="Proteomes" id="UP000466442">
    <property type="component" value="Linkage Group LG5"/>
</dbReference>
<feature type="region of interest" description="Disordered" evidence="1">
    <location>
        <begin position="1"/>
        <end position="20"/>
    </location>
</feature>
<comment type="caution">
    <text evidence="2">The sequence shown here is derived from an EMBL/GenBank/DDBJ whole genome shotgun (WGS) entry which is preliminary data.</text>
</comment>
<proteinExistence type="predicted"/>
<dbReference type="OrthoDB" id="6745909at2759"/>
<evidence type="ECO:0000313" key="3">
    <source>
        <dbReference type="Proteomes" id="UP000466442"/>
    </source>
</evidence>
<evidence type="ECO:0000256" key="1">
    <source>
        <dbReference type="SAM" id="MobiDB-lite"/>
    </source>
</evidence>
<reference evidence="2" key="1">
    <citation type="journal article" date="2021" name="Mol. Ecol. Resour.">
        <title>Apolygus lucorum genome provides insights into omnivorousness and mesophyll feeding.</title>
        <authorList>
            <person name="Liu Y."/>
            <person name="Liu H."/>
            <person name="Wang H."/>
            <person name="Huang T."/>
            <person name="Liu B."/>
            <person name="Yang B."/>
            <person name="Yin L."/>
            <person name="Li B."/>
            <person name="Zhang Y."/>
            <person name="Zhang S."/>
            <person name="Jiang F."/>
            <person name="Zhang X."/>
            <person name="Ren Y."/>
            <person name="Wang B."/>
            <person name="Wang S."/>
            <person name="Lu Y."/>
            <person name="Wu K."/>
            <person name="Fan W."/>
            <person name="Wang G."/>
        </authorList>
    </citation>
    <scope>NUCLEOTIDE SEQUENCE</scope>
    <source>
        <strain evidence="2">12Hb</strain>
    </source>
</reference>
<feature type="compositionally biased region" description="Acidic residues" evidence="1">
    <location>
        <begin position="173"/>
        <end position="197"/>
    </location>
</feature>
<keyword evidence="3" id="KW-1185">Reference proteome</keyword>
<gene>
    <name evidence="2" type="ORF">GE061_013321</name>
</gene>
<accession>A0A8S9XPQ6</accession>
<evidence type="ECO:0000313" key="2">
    <source>
        <dbReference type="EMBL" id="KAF6210218.1"/>
    </source>
</evidence>
<organism evidence="2 3">
    <name type="scientific">Apolygus lucorum</name>
    <name type="common">Small green plant bug</name>
    <name type="synonym">Lygocoris lucorum</name>
    <dbReference type="NCBI Taxonomy" id="248454"/>
    <lineage>
        <taxon>Eukaryota</taxon>
        <taxon>Metazoa</taxon>
        <taxon>Ecdysozoa</taxon>
        <taxon>Arthropoda</taxon>
        <taxon>Hexapoda</taxon>
        <taxon>Insecta</taxon>
        <taxon>Pterygota</taxon>
        <taxon>Neoptera</taxon>
        <taxon>Paraneoptera</taxon>
        <taxon>Hemiptera</taxon>
        <taxon>Heteroptera</taxon>
        <taxon>Panheteroptera</taxon>
        <taxon>Cimicomorpha</taxon>
        <taxon>Miridae</taxon>
        <taxon>Mirini</taxon>
        <taxon>Apolygus</taxon>
    </lineage>
</organism>